<dbReference type="EMBL" id="CAJJDN010000010">
    <property type="protein sequence ID" value="CAD8056093.1"/>
    <property type="molecule type" value="Genomic_DNA"/>
</dbReference>
<feature type="coiled-coil region" evidence="1">
    <location>
        <begin position="318"/>
        <end position="346"/>
    </location>
</feature>
<keyword evidence="1" id="KW-0175">Coiled coil</keyword>
<keyword evidence="2" id="KW-1133">Transmembrane helix</keyword>
<gene>
    <name evidence="3" type="ORF">PSON_ATCC_30995.1.T0100062</name>
</gene>
<dbReference type="AlphaFoldDB" id="A0A8S1KR64"/>
<keyword evidence="2" id="KW-0812">Transmembrane</keyword>
<feature type="transmembrane region" description="Helical" evidence="2">
    <location>
        <begin position="155"/>
        <end position="173"/>
    </location>
</feature>
<evidence type="ECO:0000256" key="2">
    <source>
        <dbReference type="SAM" id="Phobius"/>
    </source>
</evidence>
<evidence type="ECO:0000256" key="1">
    <source>
        <dbReference type="SAM" id="Coils"/>
    </source>
</evidence>
<organism evidence="3 4">
    <name type="scientific">Paramecium sonneborni</name>
    <dbReference type="NCBI Taxonomy" id="65129"/>
    <lineage>
        <taxon>Eukaryota</taxon>
        <taxon>Sar</taxon>
        <taxon>Alveolata</taxon>
        <taxon>Ciliophora</taxon>
        <taxon>Intramacronucleata</taxon>
        <taxon>Oligohymenophorea</taxon>
        <taxon>Peniculida</taxon>
        <taxon>Parameciidae</taxon>
        <taxon>Paramecium</taxon>
    </lineage>
</organism>
<sequence>MNIYTLKFEETTLENSYRLYKFNSWQSPILIYTYILSIIIIGSKLIYQLVQHDYSYLIPQAVILFIIILLCLLFKQLKKFPNLTLIIINFLLVSLETETNQDNTYYQGYLFGCNQMLTHTILFMGSDFLVGLCANFLLAIARAAITFINQDFLTFQQYLYTILITIGISGLLYQSELYQRRSYLYQTKDTTWEKILPFVICKPFLIFKFDKDSFSFQQIAINKSLTDSQEMQFDSVGEFLKECKYEKLTLQKYLFQKYEKFNTLVNNIDCQKLEIYYKKSRMKIKLLIYCVDTIRYMIVIEAADQAFIDLKFKYQNHLKEITQKYNNQLKKLAKLLNKRLKNCKMQMISEVSISVLEFRILQSIKNTKLIRINISQLFQKFYQIFHVNYKYKIYFQAKQDYIIFTYKPELYYFILSIIRQSNRKSEIQFIIDQNQEAQSPQLSLSGIEKLPVDQQFLYCQKIIFEKHIEVLNSHFWIFKEVHSSFNQLYTFDNISNDQFNLLNQQF</sequence>
<evidence type="ECO:0000313" key="3">
    <source>
        <dbReference type="EMBL" id="CAD8056093.1"/>
    </source>
</evidence>
<protein>
    <recommendedName>
        <fullName evidence="5">Transmembrane protein</fullName>
    </recommendedName>
</protein>
<feature type="transmembrane region" description="Helical" evidence="2">
    <location>
        <begin position="29"/>
        <end position="50"/>
    </location>
</feature>
<feature type="transmembrane region" description="Helical" evidence="2">
    <location>
        <begin position="128"/>
        <end position="149"/>
    </location>
</feature>
<accession>A0A8S1KR64</accession>
<feature type="transmembrane region" description="Helical" evidence="2">
    <location>
        <begin position="56"/>
        <end position="74"/>
    </location>
</feature>
<dbReference type="OrthoDB" id="298211at2759"/>
<dbReference type="Proteomes" id="UP000692954">
    <property type="component" value="Unassembled WGS sequence"/>
</dbReference>
<comment type="caution">
    <text evidence="3">The sequence shown here is derived from an EMBL/GenBank/DDBJ whole genome shotgun (WGS) entry which is preliminary data.</text>
</comment>
<name>A0A8S1KR64_9CILI</name>
<proteinExistence type="predicted"/>
<keyword evidence="4" id="KW-1185">Reference proteome</keyword>
<reference evidence="3" key="1">
    <citation type="submission" date="2021-01" db="EMBL/GenBank/DDBJ databases">
        <authorList>
            <consortium name="Genoscope - CEA"/>
            <person name="William W."/>
        </authorList>
    </citation>
    <scope>NUCLEOTIDE SEQUENCE</scope>
</reference>
<evidence type="ECO:0008006" key="5">
    <source>
        <dbReference type="Google" id="ProtNLM"/>
    </source>
</evidence>
<keyword evidence="2" id="KW-0472">Membrane</keyword>
<evidence type="ECO:0000313" key="4">
    <source>
        <dbReference type="Proteomes" id="UP000692954"/>
    </source>
</evidence>